<dbReference type="Pfam" id="PF04389">
    <property type="entry name" value="Peptidase_M28"/>
    <property type="match status" value="1"/>
</dbReference>
<evidence type="ECO:0000313" key="3">
    <source>
        <dbReference type="Proteomes" id="UP000306477"/>
    </source>
</evidence>
<comment type="caution">
    <text evidence="2">The sequence shown here is derived from an EMBL/GenBank/DDBJ whole genome shotgun (WGS) entry which is preliminary data.</text>
</comment>
<organism evidence="2 3">
    <name type="scientific">Bacillus timonensis</name>
    <dbReference type="NCBI Taxonomy" id="1033734"/>
    <lineage>
        <taxon>Bacteria</taxon>
        <taxon>Bacillati</taxon>
        <taxon>Bacillota</taxon>
        <taxon>Bacilli</taxon>
        <taxon>Bacillales</taxon>
        <taxon>Bacillaceae</taxon>
        <taxon>Bacillus</taxon>
    </lineage>
</organism>
<proteinExistence type="predicted"/>
<name>A0A4S3PQR3_9BACI</name>
<dbReference type="OrthoDB" id="9769665at2"/>
<evidence type="ECO:0000313" key="2">
    <source>
        <dbReference type="EMBL" id="THE11858.1"/>
    </source>
</evidence>
<dbReference type="EMBL" id="SLUB01000023">
    <property type="protein sequence ID" value="THE11858.1"/>
    <property type="molecule type" value="Genomic_DNA"/>
</dbReference>
<dbReference type="Gene3D" id="3.40.630.10">
    <property type="entry name" value="Zn peptidases"/>
    <property type="match status" value="1"/>
</dbReference>
<dbReference type="Proteomes" id="UP000306477">
    <property type="component" value="Unassembled WGS sequence"/>
</dbReference>
<sequence length="586" mass="65883">MKTEKNAETLLIDEISMEVPEKILKKFSTLVRESGSEDEKISAHFLANFLEEWGVTHQVHYPNLYLSIPKKANLEIIHPISKVINAKTPSFSVSTAEEWVSGEVVYIPSKHASKISDIFSASLIEKDYGDLTGKIVITEGYPMSGKVKEFNDKHVVGAIFISPGDNIHDGICTSIWGTPDLDSIDNEPKIPVLAVNKESGEEIKSLCGKGKVKIKFQTNLDNGWYPCPLIDIFIEGTEEPEKYVLLHGHLDSWTVGIGDNATGDAALLEIARILYKHRDKLKRSIRIAIWPGHSTGRYAGSTWFADQNGLDLDKNCIAQVNCDSPGCRWATSYENINWMSEVEAFCKQAIKDATGQEASGSRPRRSGDYSFNNIGITSFYKLSSTIPDELIKEKNYYPVGGCGGNIEWHTEDDLLYVADMDILKKDIRVYLTSVFRISNETIHPINFVKTADEIIATIKQYQEEASDHFRLDLALEQAIKLRLALLDFYDQLSEIKERQVTDPVVKEANEKILKLGRVLIPVNYTRTGKFRHDPALEVPPLPDIEPAKSLKNLPVGSHRYNITLNHLLRGQNRLVWTLQQAQEIIG</sequence>
<dbReference type="PANTHER" id="PTHR10404:SF46">
    <property type="entry name" value="VACUOLAR PROTEIN SORTING-ASSOCIATED PROTEIN 70"/>
    <property type="match status" value="1"/>
</dbReference>
<gene>
    <name evidence="2" type="ORF">E1I69_13305</name>
</gene>
<dbReference type="InterPro" id="IPR039373">
    <property type="entry name" value="Peptidase_M28B"/>
</dbReference>
<feature type="domain" description="Peptidase M28" evidence="1">
    <location>
        <begin position="235"/>
        <end position="413"/>
    </location>
</feature>
<dbReference type="InterPro" id="IPR007484">
    <property type="entry name" value="Peptidase_M28"/>
</dbReference>
<evidence type="ECO:0000259" key="1">
    <source>
        <dbReference type="Pfam" id="PF04389"/>
    </source>
</evidence>
<accession>A0A4S3PQR3</accession>
<dbReference type="AlphaFoldDB" id="A0A4S3PQR3"/>
<dbReference type="Gene3D" id="3.50.30.30">
    <property type="match status" value="1"/>
</dbReference>
<keyword evidence="3" id="KW-1185">Reference proteome</keyword>
<dbReference type="RefSeq" id="WP_136380073.1">
    <property type="nucleotide sequence ID" value="NZ_SLUB01000023.1"/>
</dbReference>
<dbReference type="SUPFAM" id="SSF52025">
    <property type="entry name" value="PA domain"/>
    <property type="match status" value="1"/>
</dbReference>
<dbReference type="SUPFAM" id="SSF53187">
    <property type="entry name" value="Zn-dependent exopeptidases"/>
    <property type="match status" value="1"/>
</dbReference>
<protein>
    <submittedName>
        <fullName evidence="2">M28 family peptidase</fullName>
    </submittedName>
</protein>
<reference evidence="2 3" key="1">
    <citation type="journal article" date="2019" name="Indoor Air">
        <title>Impacts of indoor surface finishes on bacterial viability.</title>
        <authorList>
            <person name="Hu J."/>
            <person name="Maamar S.B."/>
            <person name="Glawe A.J."/>
            <person name="Gottel N."/>
            <person name="Gilbert J.A."/>
            <person name="Hartmann E.M."/>
        </authorList>
    </citation>
    <scope>NUCLEOTIDE SEQUENCE [LARGE SCALE GENOMIC DNA]</scope>
    <source>
        <strain evidence="2 3">AF060A6</strain>
    </source>
</reference>
<dbReference type="PANTHER" id="PTHR10404">
    <property type="entry name" value="N-ACETYLATED-ALPHA-LINKED ACIDIC DIPEPTIDASE"/>
    <property type="match status" value="1"/>
</dbReference>
<dbReference type="InterPro" id="IPR046450">
    <property type="entry name" value="PA_dom_sf"/>
</dbReference>